<evidence type="ECO:0000256" key="1">
    <source>
        <dbReference type="SAM" id="MobiDB-lite"/>
    </source>
</evidence>
<reference evidence="2 3" key="1">
    <citation type="submission" date="2023-12" db="EMBL/GenBank/DDBJ databases">
        <title>Streptomyces sp. V4-01.</title>
        <authorList>
            <person name="Somphong A."/>
            <person name="Phongsopitanun W."/>
        </authorList>
    </citation>
    <scope>NUCLEOTIDE SEQUENCE [LARGE SCALE GENOMIC DNA]</scope>
    <source>
        <strain evidence="2 3">V4-01</strain>
    </source>
</reference>
<dbReference type="EMBL" id="JAZEWV010000017">
    <property type="protein sequence ID" value="MEE4544424.1"/>
    <property type="molecule type" value="Genomic_DNA"/>
</dbReference>
<feature type="region of interest" description="Disordered" evidence="1">
    <location>
        <begin position="149"/>
        <end position="185"/>
    </location>
</feature>
<proteinExistence type="predicted"/>
<evidence type="ECO:0000313" key="3">
    <source>
        <dbReference type="Proteomes" id="UP001344658"/>
    </source>
</evidence>
<organism evidence="2 3">
    <name type="scientific">Actinacidiphila polyblastidii</name>
    <dbReference type="NCBI Taxonomy" id="3110430"/>
    <lineage>
        <taxon>Bacteria</taxon>
        <taxon>Bacillati</taxon>
        <taxon>Actinomycetota</taxon>
        <taxon>Actinomycetes</taxon>
        <taxon>Kitasatosporales</taxon>
        <taxon>Streptomycetaceae</taxon>
        <taxon>Actinacidiphila</taxon>
    </lineage>
</organism>
<sequence length="185" mass="21309">MSALTRDAEVIHGRLPREPLPAVTWYPGREERALTVRLGGVEQPALAVERYVYPDRVAYRIRAATRDSDRHTIRVWWDDAAMRWGWLPAGVDAREAHPWEGGGEVRRRRWADGESLPELWVHAEGAWREAVLREREDRPDGTVVYEVGLHGPGALSPDDRHSRRIFYDPRSVQRRHPGGERDGRV</sequence>
<name>A0ABU7PF26_9ACTN</name>
<gene>
    <name evidence="2" type="ORF">V2S66_20900</name>
</gene>
<feature type="compositionally biased region" description="Basic and acidic residues" evidence="1">
    <location>
        <begin position="157"/>
        <end position="167"/>
    </location>
</feature>
<dbReference type="RefSeq" id="WP_330797420.1">
    <property type="nucleotide sequence ID" value="NZ_JAZEWV010000017.1"/>
</dbReference>
<keyword evidence="3" id="KW-1185">Reference proteome</keyword>
<dbReference type="Proteomes" id="UP001344658">
    <property type="component" value="Unassembled WGS sequence"/>
</dbReference>
<evidence type="ECO:0000313" key="2">
    <source>
        <dbReference type="EMBL" id="MEE4544424.1"/>
    </source>
</evidence>
<accession>A0ABU7PF26</accession>
<protein>
    <submittedName>
        <fullName evidence="2">Uncharacterized protein</fullName>
    </submittedName>
</protein>
<comment type="caution">
    <text evidence="2">The sequence shown here is derived from an EMBL/GenBank/DDBJ whole genome shotgun (WGS) entry which is preliminary data.</text>
</comment>